<evidence type="ECO:0008006" key="5">
    <source>
        <dbReference type="Google" id="ProtNLM"/>
    </source>
</evidence>
<organism evidence="3 4">
    <name type="scientific">Polyangium jinanense</name>
    <dbReference type="NCBI Taxonomy" id="2829994"/>
    <lineage>
        <taxon>Bacteria</taxon>
        <taxon>Pseudomonadati</taxon>
        <taxon>Myxococcota</taxon>
        <taxon>Polyangia</taxon>
        <taxon>Polyangiales</taxon>
        <taxon>Polyangiaceae</taxon>
        <taxon>Polyangium</taxon>
    </lineage>
</organism>
<proteinExistence type="predicted"/>
<gene>
    <name evidence="3" type="ORF">KEG57_41625</name>
</gene>
<feature type="region of interest" description="Disordered" evidence="1">
    <location>
        <begin position="24"/>
        <end position="92"/>
    </location>
</feature>
<sequence length="565" mass="61754">MRLSSLTMLLCGVLVPLPALAQGDPKPADEDAPVVQMQNTSAGGGSAPSAPAKPAAAQSAQKPPAPDVQTPQGPPPSFGNSSPVISGSGGNGANKSEGFEFHGYFRAPMRIGIGARDNPLPDQSKTTLHAPVVPDDQYLNWQYSGHQARDWAELYFSYSKGWAKATAGILAFNFTDAAWKENLAQFGIAQGWVTLTPELPWMNVRLEAKVGSFWGRYGMAGRYDAGYYDTFLFGRTHTLGETLRMEIDVKDFTLWGEQGFGVRRPNPSIYNDARFTLVNHLHAGVSWKKTVDLSLHHFYTWAQEEDRPGSALTNVPNGNMSVIGADVRVDANMFGYLYAGFSRVSAENARVVGPAVEVIHANGGGEFALGITSNYLDGPTRQSNGNGAVNTLLAQYELSIANILSNMKTPGQRYWGEGPDLKIAAFTMANFISSDDPDMDGVRKFKYGFDLNGRIKSWFGLGLRFDRLQPNSKIPEQSFAILSPRLIFRSDWLAHEEISLQYSRYFFNVRECDPATPQLCTQPPAAPTLPDGFGATTTNQDPGTRGAPATRPDLNVIRLQASIWW</sequence>
<evidence type="ECO:0000313" key="3">
    <source>
        <dbReference type="EMBL" id="MDC3987041.1"/>
    </source>
</evidence>
<feature type="region of interest" description="Disordered" evidence="1">
    <location>
        <begin position="519"/>
        <end position="551"/>
    </location>
</feature>
<evidence type="ECO:0000313" key="4">
    <source>
        <dbReference type="Proteomes" id="UP001151081"/>
    </source>
</evidence>
<protein>
    <recommendedName>
        <fullName evidence="5">Maltoporin</fullName>
    </recommendedName>
</protein>
<keyword evidence="4" id="KW-1185">Reference proteome</keyword>
<keyword evidence="2" id="KW-0732">Signal</keyword>
<dbReference type="RefSeq" id="WP_272422358.1">
    <property type="nucleotide sequence ID" value="NZ_JAGTJJ010000047.1"/>
</dbReference>
<dbReference type="AlphaFoldDB" id="A0A9X3XFA9"/>
<feature type="chain" id="PRO_5040776114" description="Maltoporin" evidence="2">
    <location>
        <begin position="22"/>
        <end position="565"/>
    </location>
</feature>
<feature type="signal peptide" evidence="2">
    <location>
        <begin position="1"/>
        <end position="21"/>
    </location>
</feature>
<accession>A0A9X3XFA9</accession>
<feature type="compositionally biased region" description="Low complexity" evidence="1">
    <location>
        <begin position="47"/>
        <end position="62"/>
    </location>
</feature>
<dbReference type="Proteomes" id="UP001151081">
    <property type="component" value="Unassembled WGS sequence"/>
</dbReference>
<dbReference type="EMBL" id="JAGTJJ010000047">
    <property type="protein sequence ID" value="MDC3987041.1"/>
    <property type="molecule type" value="Genomic_DNA"/>
</dbReference>
<evidence type="ECO:0000256" key="2">
    <source>
        <dbReference type="SAM" id="SignalP"/>
    </source>
</evidence>
<reference evidence="3 4" key="1">
    <citation type="submission" date="2021-04" db="EMBL/GenBank/DDBJ databases">
        <title>Genome analysis of Polyangium sp.</title>
        <authorList>
            <person name="Li Y."/>
            <person name="Wang J."/>
        </authorList>
    </citation>
    <scope>NUCLEOTIDE SEQUENCE [LARGE SCALE GENOMIC DNA]</scope>
    <source>
        <strain evidence="3 4">SDU14</strain>
    </source>
</reference>
<comment type="caution">
    <text evidence="3">The sequence shown here is derived from an EMBL/GenBank/DDBJ whole genome shotgun (WGS) entry which is preliminary data.</text>
</comment>
<name>A0A9X3XFA9_9BACT</name>
<evidence type="ECO:0000256" key="1">
    <source>
        <dbReference type="SAM" id="MobiDB-lite"/>
    </source>
</evidence>